<gene>
    <name evidence="1" type="ORF">RND15_50395</name>
</gene>
<dbReference type="Proteomes" id="UP001180754">
    <property type="component" value="Unassembled WGS sequence"/>
</dbReference>
<evidence type="ECO:0000313" key="1">
    <source>
        <dbReference type="EMBL" id="MDT0550786.1"/>
    </source>
</evidence>
<keyword evidence="2" id="KW-1185">Reference proteome</keyword>
<proteinExistence type="predicted"/>
<protein>
    <submittedName>
        <fullName evidence="1">ABC transporter substrate-binding protein</fullName>
    </submittedName>
</protein>
<dbReference type="EMBL" id="JAVRFD010000460">
    <property type="protein sequence ID" value="MDT0550786.1"/>
    <property type="molecule type" value="Genomic_DNA"/>
</dbReference>
<dbReference type="Gene3D" id="3.90.76.10">
    <property type="entry name" value="Dipeptide-binding Protein, Domain 1"/>
    <property type="match status" value="1"/>
</dbReference>
<organism evidence="1 2">
    <name type="scientific">Streptomyces lonegramiae</name>
    <dbReference type="NCBI Taxonomy" id="3075524"/>
    <lineage>
        <taxon>Bacteria</taxon>
        <taxon>Bacillati</taxon>
        <taxon>Actinomycetota</taxon>
        <taxon>Actinomycetes</taxon>
        <taxon>Kitasatosporales</taxon>
        <taxon>Streptomycetaceae</taxon>
        <taxon>Streptomyces</taxon>
    </lineage>
</organism>
<dbReference type="SUPFAM" id="SSF53850">
    <property type="entry name" value="Periplasmic binding protein-like II"/>
    <property type="match status" value="1"/>
</dbReference>
<comment type="caution">
    <text evidence="1">The sequence shown here is derived from an EMBL/GenBank/DDBJ whole genome shotgun (WGS) entry which is preliminary data.</text>
</comment>
<sequence length="118" mass="12586">MSVAILEPSSLMPANYSEVYGSQVVTSLFTPLVTFDPGTNETRLGVASEINSGDSQHWDVRIAPGWTFHNGEPVTASSFVDAWNFNASRDAAQLNSYVFGNIQGYDEVSSGSATAMSG</sequence>
<dbReference type="Gene3D" id="3.40.190.10">
    <property type="entry name" value="Periplasmic binding protein-like II"/>
    <property type="match status" value="1"/>
</dbReference>
<evidence type="ECO:0000313" key="2">
    <source>
        <dbReference type="Proteomes" id="UP001180754"/>
    </source>
</evidence>
<feature type="non-terminal residue" evidence="1">
    <location>
        <position position="118"/>
    </location>
</feature>
<accession>A0ABU2XY25</accession>
<name>A0ABU2XY25_9ACTN</name>
<reference evidence="1" key="1">
    <citation type="submission" date="2024-05" db="EMBL/GenBank/DDBJ databases">
        <title>30 novel species of actinomycetes from the DSMZ collection.</title>
        <authorList>
            <person name="Nouioui I."/>
        </authorList>
    </citation>
    <scope>NUCLEOTIDE SEQUENCE</scope>
    <source>
        <strain evidence="1">DSM 41529</strain>
    </source>
</reference>